<keyword evidence="3" id="KW-1003">Cell membrane</keyword>
<dbReference type="InterPro" id="IPR044669">
    <property type="entry name" value="YneE/VCCN1/2-like"/>
</dbReference>
<gene>
    <name evidence="9" type="ORF">KC19_6G006000</name>
</gene>
<dbReference type="EMBL" id="CM026427">
    <property type="protein sequence ID" value="KAG0568248.1"/>
    <property type="molecule type" value="Genomic_DNA"/>
</dbReference>
<dbReference type="PANTHER" id="PTHR33281">
    <property type="entry name" value="UPF0187 PROTEIN YNEE"/>
    <property type="match status" value="1"/>
</dbReference>
<protein>
    <submittedName>
        <fullName evidence="9">Uncharacterized protein</fullName>
    </submittedName>
</protein>
<feature type="transmembrane region" description="Helical" evidence="8">
    <location>
        <begin position="66"/>
        <end position="90"/>
    </location>
</feature>
<evidence type="ECO:0000256" key="5">
    <source>
        <dbReference type="ARBA" id="ARBA00022989"/>
    </source>
</evidence>
<keyword evidence="5 8" id="KW-1133">Transmembrane helix</keyword>
<accession>A0A8T0HCT8</accession>
<keyword evidence="4 8" id="KW-0812">Transmembrane</keyword>
<evidence type="ECO:0000256" key="4">
    <source>
        <dbReference type="ARBA" id="ARBA00022692"/>
    </source>
</evidence>
<dbReference type="GO" id="GO:0005886">
    <property type="term" value="C:plasma membrane"/>
    <property type="evidence" value="ECO:0007669"/>
    <property type="project" value="UniProtKB-SubCell"/>
</dbReference>
<proteinExistence type="predicted"/>
<evidence type="ECO:0000313" key="10">
    <source>
        <dbReference type="Proteomes" id="UP000822688"/>
    </source>
</evidence>
<dbReference type="Pfam" id="PF25539">
    <property type="entry name" value="Bestrophin_2"/>
    <property type="match status" value="1"/>
</dbReference>
<evidence type="ECO:0000256" key="3">
    <source>
        <dbReference type="ARBA" id="ARBA00022475"/>
    </source>
</evidence>
<name>A0A8T0HCT8_CERPU</name>
<keyword evidence="10" id="KW-1185">Reference proteome</keyword>
<evidence type="ECO:0000256" key="7">
    <source>
        <dbReference type="ARBA" id="ARBA00023136"/>
    </source>
</evidence>
<comment type="subcellular location">
    <subcellularLocation>
        <location evidence="1">Cell membrane</location>
        <topology evidence="1">Multi-pass membrane protein</topology>
    </subcellularLocation>
</comment>
<dbReference type="Proteomes" id="UP000822688">
    <property type="component" value="Chromosome 6"/>
</dbReference>
<dbReference type="AlphaFoldDB" id="A0A8T0HCT8"/>
<reference evidence="9 10" key="1">
    <citation type="submission" date="2020-06" db="EMBL/GenBank/DDBJ databases">
        <title>WGS assembly of Ceratodon purpureus strain R40.</title>
        <authorList>
            <person name="Carey S.B."/>
            <person name="Jenkins J."/>
            <person name="Shu S."/>
            <person name="Lovell J.T."/>
            <person name="Sreedasyam A."/>
            <person name="Maumus F."/>
            <person name="Tiley G.P."/>
            <person name="Fernandez-Pozo N."/>
            <person name="Barry K."/>
            <person name="Chen C."/>
            <person name="Wang M."/>
            <person name="Lipzen A."/>
            <person name="Daum C."/>
            <person name="Saski C.A."/>
            <person name="Payton A.C."/>
            <person name="Mcbreen J.C."/>
            <person name="Conrad R.E."/>
            <person name="Kollar L.M."/>
            <person name="Olsson S."/>
            <person name="Huttunen S."/>
            <person name="Landis J.B."/>
            <person name="Wickett N.J."/>
            <person name="Johnson M.G."/>
            <person name="Rensing S.A."/>
            <person name="Grimwood J."/>
            <person name="Schmutz J."/>
            <person name="Mcdaniel S.F."/>
        </authorList>
    </citation>
    <scope>NUCLEOTIDE SEQUENCE [LARGE SCALE GENOMIC DNA]</scope>
    <source>
        <strain evidence="9 10">R40</strain>
    </source>
</reference>
<keyword evidence="7 8" id="KW-0472">Membrane</keyword>
<dbReference type="GO" id="GO:0005254">
    <property type="term" value="F:chloride channel activity"/>
    <property type="evidence" value="ECO:0007669"/>
    <property type="project" value="InterPro"/>
</dbReference>
<organism evidence="9 10">
    <name type="scientific">Ceratodon purpureus</name>
    <name type="common">Fire moss</name>
    <name type="synonym">Dicranum purpureum</name>
    <dbReference type="NCBI Taxonomy" id="3225"/>
    <lineage>
        <taxon>Eukaryota</taxon>
        <taxon>Viridiplantae</taxon>
        <taxon>Streptophyta</taxon>
        <taxon>Embryophyta</taxon>
        <taxon>Bryophyta</taxon>
        <taxon>Bryophytina</taxon>
        <taxon>Bryopsida</taxon>
        <taxon>Dicranidae</taxon>
        <taxon>Pseudoditrichales</taxon>
        <taxon>Ditrichaceae</taxon>
        <taxon>Ceratodon</taxon>
    </lineage>
</organism>
<feature type="transmembrane region" description="Helical" evidence="8">
    <location>
        <begin position="28"/>
        <end position="54"/>
    </location>
</feature>
<evidence type="ECO:0000256" key="6">
    <source>
        <dbReference type="ARBA" id="ARBA00023065"/>
    </source>
</evidence>
<evidence type="ECO:0000256" key="1">
    <source>
        <dbReference type="ARBA" id="ARBA00004651"/>
    </source>
</evidence>
<evidence type="ECO:0000256" key="8">
    <source>
        <dbReference type="SAM" id="Phobius"/>
    </source>
</evidence>
<keyword evidence="2" id="KW-0813">Transport</keyword>
<evidence type="ECO:0000256" key="2">
    <source>
        <dbReference type="ARBA" id="ARBA00022448"/>
    </source>
</evidence>
<keyword evidence="6" id="KW-0406">Ion transport</keyword>
<sequence length="354" mass="40277">MHRNTVYGHHEWNRHKSSWRHGRHISSIVSSGVIFALGPPVITCTLVAVLVSVINQLVQNGIFPKWIPLLHVASLPFTLTAPVLALLLVFRTNASYSRFDEARKAWGSNVNRTRDLARQALTWIQMANDAPKLQCLLRHIKAYSFCLKDHLMQEDTLREELIGILEPSELDCVMSSKHRPNYVLQVLSELISQCQISQWEKVTMDENITAFHDNVGACERIFKTPIPLAYTRLTSRMLTFWHLALPFGLWNTCGWLTIPVSFMSTAALFYIEEVGVLIEEPFWILPLLSISDGISSAIDGIHVAHKEALMLWSIHQPSTKNDHVIISFEGSRSDGLRKHREIDHVMLTRVNSIC</sequence>
<evidence type="ECO:0000313" key="9">
    <source>
        <dbReference type="EMBL" id="KAG0568248.1"/>
    </source>
</evidence>
<dbReference type="PANTHER" id="PTHR33281:SF19">
    <property type="entry name" value="VOLTAGE-DEPENDENT ANION CHANNEL-FORMING PROTEIN YNEE"/>
    <property type="match status" value="1"/>
</dbReference>
<comment type="caution">
    <text evidence="9">The sequence shown here is derived from an EMBL/GenBank/DDBJ whole genome shotgun (WGS) entry which is preliminary data.</text>
</comment>